<feature type="compositionally biased region" description="Gly residues" evidence="1">
    <location>
        <begin position="3364"/>
        <end position="3390"/>
    </location>
</feature>
<feature type="domain" description="Tubuliform egg casing silk strands structural" evidence="3">
    <location>
        <begin position="1669"/>
        <end position="1823"/>
    </location>
</feature>
<feature type="region of interest" description="Disordered" evidence="1">
    <location>
        <begin position="3166"/>
        <end position="3186"/>
    </location>
</feature>
<feature type="region of interest" description="Disordered" evidence="1">
    <location>
        <begin position="3364"/>
        <end position="3392"/>
    </location>
</feature>
<dbReference type="Pfam" id="PF16763">
    <property type="entry name" value="Spidroin_N"/>
    <property type="match status" value="1"/>
</dbReference>
<feature type="domain" description="Tubuliform egg casing silk strands structural" evidence="3">
    <location>
        <begin position="2067"/>
        <end position="2186"/>
    </location>
</feature>
<feature type="compositionally biased region" description="Gly residues" evidence="1">
    <location>
        <begin position="3166"/>
        <end position="3184"/>
    </location>
</feature>
<feature type="compositionally biased region" description="Gly residues" evidence="1">
    <location>
        <begin position="2760"/>
        <end position="2786"/>
    </location>
</feature>
<feature type="compositionally biased region" description="Gly residues" evidence="1">
    <location>
        <begin position="1231"/>
        <end position="1249"/>
    </location>
</feature>
<dbReference type="Gene3D" id="1.10.274.70">
    <property type="match status" value="1"/>
</dbReference>
<feature type="compositionally biased region" description="Gly residues" evidence="1">
    <location>
        <begin position="1626"/>
        <end position="1652"/>
    </location>
</feature>
<feature type="compositionally biased region" description="Gly residues" evidence="1">
    <location>
        <begin position="818"/>
        <end position="844"/>
    </location>
</feature>
<feature type="compositionally biased region" description="Gly residues" evidence="1">
    <location>
        <begin position="1024"/>
        <end position="1050"/>
    </location>
</feature>
<feature type="region of interest" description="Disordered" evidence="1">
    <location>
        <begin position="3983"/>
        <end position="4003"/>
    </location>
</feature>
<feature type="region of interest" description="Disordered" evidence="1">
    <location>
        <begin position="3776"/>
        <end position="3804"/>
    </location>
</feature>
<feature type="region of interest" description="Disordered" evidence="1">
    <location>
        <begin position="2760"/>
        <end position="2788"/>
    </location>
</feature>
<feature type="domain" description="Tubuliform egg casing silk strands structural" evidence="3">
    <location>
        <begin position="3613"/>
        <end position="3767"/>
    </location>
</feature>
<feature type="region of interest" description="Disordered" evidence="1">
    <location>
        <begin position="4182"/>
        <end position="4209"/>
    </location>
</feature>
<feature type="region of interest" description="Disordered" evidence="1">
    <location>
        <begin position="2562"/>
        <end position="2582"/>
    </location>
</feature>
<keyword evidence="2" id="KW-0732">Signal</keyword>
<feature type="region of interest" description="Disordered" evidence="1">
    <location>
        <begin position="1024"/>
        <end position="1052"/>
    </location>
</feature>
<feature type="compositionally biased region" description="Gly residues" evidence="1">
    <location>
        <begin position="2363"/>
        <end position="2381"/>
    </location>
</feature>
<keyword evidence="6" id="KW-1185">Reference proteome</keyword>
<feature type="domain" description="Tubuliform egg casing silk strands structural" evidence="3">
    <location>
        <begin position="2233"/>
        <end position="2353"/>
    </location>
</feature>
<dbReference type="InterPro" id="IPR031913">
    <property type="entry name" value="Spidroin_N"/>
</dbReference>
<feature type="domain" description="Tubuliform egg casing silk strands structural" evidence="3">
    <location>
        <begin position="1463"/>
        <end position="1617"/>
    </location>
</feature>
<feature type="region of interest" description="Disordered" evidence="1">
    <location>
        <begin position="2032"/>
        <end position="2052"/>
    </location>
</feature>
<feature type="domain" description="Tubuliform egg casing silk strands structural" evidence="3">
    <location>
        <begin position="1868"/>
        <end position="2022"/>
    </location>
</feature>
<dbReference type="EMBL" id="BMAW01132844">
    <property type="protein sequence ID" value="GFU45465.1"/>
    <property type="molecule type" value="Genomic_DNA"/>
</dbReference>
<dbReference type="Pfam" id="PF12042">
    <property type="entry name" value="RP1-2"/>
    <property type="match status" value="21"/>
</dbReference>
<proteinExistence type="predicted"/>
<feature type="domain" description="Tubuliform egg casing silk strands structural" evidence="3">
    <location>
        <begin position="1067"/>
        <end position="1221"/>
    </location>
</feature>
<feature type="domain" description="Tubuliform egg casing silk strands structural" evidence="3">
    <location>
        <begin position="2597"/>
        <end position="2751"/>
    </location>
</feature>
<feature type="compositionally biased region" description="Gly residues" evidence="1">
    <location>
        <begin position="4594"/>
        <end position="4612"/>
    </location>
</feature>
<feature type="region of interest" description="Disordered" evidence="1">
    <location>
        <begin position="2363"/>
        <end position="2383"/>
    </location>
</feature>
<feature type="chain" id="PRO_5036500225" evidence="2">
    <location>
        <begin position="24"/>
        <end position="4725"/>
    </location>
</feature>
<feature type="domain" description="Spidroin N-terminal" evidence="4">
    <location>
        <begin position="36"/>
        <end position="161"/>
    </location>
</feature>
<evidence type="ECO:0000259" key="3">
    <source>
        <dbReference type="Pfam" id="PF12042"/>
    </source>
</evidence>
<reference evidence="5" key="1">
    <citation type="submission" date="2020-08" db="EMBL/GenBank/DDBJ databases">
        <title>Multicomponent nature underlies the extraordinary mechanical properties of spider dragline silk.</title>
        <authorList>
            <person name="Kono N."/>
            <person name="Nakamura H."/>
            <person name="Mori M."/>
            <person name="Yoshida Y."/>
            <person name="Ohtoshi R."/>
            <person name="Malay A.D."/>
            <person name="Moran D.A.P."/>
            <person name="Tomita M."/>
            <person name="Numata K."/>
            <person name="Arakawa K."/>
        </authorList>
    </citation>
    <scope>NUCLEOTIDE SEQUENCE</scope>
</reference>
<feature type="compositionally biased region" description="Gly residues" evidence="1">
    <location>
        <begin position="611"/>
        <end position="638"/>
    </location>
</feature>
<dbReference type="Proteomes" id="UP000887013">
    <property type="component" value="Unassembled WGS sequence"/>
</dbReference>
<feature type="compositionally biased region" description="Gly residues" evidence="1">
    <location>
        <begin position="1833"/>
        <end position="1851"/>
    </location>
</feature>
<feature type="domain" description="Tubuliform egg casing silk strands structural" evidence="3">
    <location>
        <begin position="4430"/>
        <end position="4584"/>
    </location>
</feature>
<gene>
    <name evidence="5" type="primary">AcSp1A1</name>
    <name evidence="5" type="ORF">NPIL_800001</name>
</gene>
<feature type="non-terminal residue" evidence="5">
    <location>
        <position position="4725"/>
    </location>
</feature>
<feature type="compositionally biased region" description="Gly residues" evidence="1">
    <location>
        <begin position="3570"/>
        <end position="3596"/>
    </location>
</feature>
<feature type="domain" description="Tubuliform egg casing silk strands structural" evidence="3">
    <location>
        <begin position="4018"/>
        <end position="4172"/>
    </location>
</feature>
<protein>
    <submittedName>
        <fullName evidence="5">Aciniform spidroin 1A variant 1</fullName>
    </submittedName>
</protein>
<feature type="region of interest" description="Disordered" evidence="1">
    <location>
        <begin position="818"/>
        <end position="846"/>
    </location>
</feature>
<feature type="domain" description="Tubuliform egg casing silk strands structural" evidence="3">
    <location>
        <begin position="2398"/>
        <end position="2552"/>
    </location>
</feature>
<feature type="domain" description="Tubuliform egg casing silk strands structural" evidence="3">
    <location>
        <begin position="3003"/>
        <end position="3156"/>
    </location>
</feature>
<feature type="domain" description="Tubuliform egg casing silk strands structural" evidence="3">
    <location>
        <begin position="2803"/>
        <end position="2957"/>
    </location>
</feature>
<feature type="region of interest" description="Disordered" evidence="1">
    <location>
        <begin position="4594"/>
        <end position="4614"/>
    </location>
</feature>
<feature type="region of interest" description="Disordered" evidence="1">
    <location>
        <begin position="4387"/>
        <end position="4415"/>
    </location>
</feature>
<feature type="region of interest" description="Disordered" evidence="1">
    <location>
        <begin position="2967"/>
        <end position="2987"/>
    </location>
</feature>
<evidence type="ECO:0000259" key="4">
    <source>
        <dbReference type="Pfam" id="PF16763"/>
    </source>
</evidence>
<organism evidence="5 6">
    <name type="scientific">Nephila pilipes</name>
    <name type="common">Giant wood spider</name>
    <name type="synonym">Nephila maculata</name>
    <dbReference type="NCBI Taxonomy" id="299642"/>
    <lineage>
        <taxon>Eukaryota</taxon>
        <taxon>Metazoa</taxon>
        <taxon>Ecdysozoa</taxon>
        <taxon>Arthropoda</taxon>
        <taxon>Chelicerata</taxon>
        <taxon>Arachnida</taxon>
        <taxon>Araneae</taxon>
        <taxon>Araneomorphae</taxon>
        <taxon>Entelegynae</taxon>
        <taxon>Araneoidea</taxon>
        <taxon>Nephilidae</taxon>
        <taxon>Nephila</taxon>
    </lineage>
</organism>
<feature type="compositionally biased region" description="Gly residues" evidence="1">
    <location>
        <begin position="3776"/>
        <end position="3802"/>
    </location>
</feature>
<feature type="region of interest" description="Disordered" evidence="1">
    <location>
        <begin position="3570"/>
        <end position="3598"/>
    </location>
</feature>
<feature type="compositionally biased region" description="Gly residues" evidence="1">
    <location>
        <begin position="2967"/>
        <end position="2985"/>
    </location>
</feature>
<feature type="compositionally biased region" description="Gly residues" evidence="1">
    <location>
        <begin position="2032"/>
        <end position="2050"/>
    </location>
</feature>
<feature type="domain" description="Tubuliform egg casing silk strands structural" evidence="3">
    <location>
        <begin position="655"/>
        <end position="809"/>
    </location>
</feature>
<dbReference type="InterPro" id="IPR021915">
    <property type="entry name" value="RP1-2"/>
</dbReference>
<feature type="domain" description="Tubuliform egg casing silk strands structural" evidence="3">
    <location>
        <begin position="4224"/>
        <end position="4378"/>
    </location>
</feature>
<accession>A0A8X6QUC5</accession>
<feature type="domain" description="Tubuliform egg casing silk strands structural" evidence="3">
    <location>
        <begin position="3201"/>
        <end position="3355"/>
    </location>
</feature>
<feature type="region of interest" description="Disordered" evidence="1">
    <location>
        <begin position="1231"/>
        <end position="1251"/>
    </location>
</feature>
<feature type="domain" description="Tubuliform egg casing silk strands structural" evidence="3">
    <location>
        <begin position="240"/>
        <end position="351"/>
    </location>
</feature>
<sequence length="4725" mass="472475">MIWLTSFGFAVLLLSVQFDGVQSRRHHSGGASSKSPWANPKKANAFMKCLIQKISVSPVFPQQEKEDMESIVETMMSAISGVSTSRGNSEATLQAMNMAFASSMAELVIAEDADNPNLIAVKTEALSEALKQCFRSTMGSVNIKFITEIKHLMTMFAEEAAQSEGAGDNEIDEDSGQYEDSSSAIALEITGQTGYDTLQSSQSIQTSVDVPFGSQVPFGDTQGSIDLSIQGVTPQLKKLLTSIISGSKTFQQIFTSRITNQMAAGIIGSALQSTATNLNLDIESSTKLTGSVVQAVTNVRQGSSSTTYANAIASAVSDFLASIGKINNNNAKQIGSQIFQGILQGVVASARRYNINIPNTILQTDINNGVSVISRTTISSQTSAEIGGGESYPGETGGYPGGVREYPEGGTPLDIGSQASLSISPREVGNQVKDTVSSALRKTNTLQTIFASKPSTRTAVAITSSATQKASSSLQLNAGTVSQIISAALQKVGVSLRVNSGALSKLVNDASQSVSVVRPGSPIDVYAKAIISPSVKVLVTSGAVNSNNAKQVASTLSSNLVREMANSARQYGINVPDAVVQADVNIVTTMTSTMVISSQTSVQMGGAGFPGGDGGFPGGDGGFPGGDGGFPGGDGGFPGADYPAGGAPSDGDAGMISSQMESPLVSAMVKTSTLKAIVGSRPSPQKMSAITKSALQKVGVSLRVNSGALSKLVNDASQSVSVVRPGSPIDVYAKAIISPSVKVLVTSGAVNSNNAKQVASTLSSNLVREMANSARQYGINVPDAVVQADVNIVTTMTSTMVISSQTSVQMGGAGFPGGDGGFPGGDGGFPGGDGGFPGGDGGFPGADYPAGGAPSDGDAGMISSQMESPLVSAMVKTSTLKAIVGSRPSPQKMSAITKSALQKVGVSLRVNSGALSKLVNDASQSVSVVRPGSPIDVYAKAIISPSVKVLVTSGAVNSNNAKQVASTLSSNLVREMANSARQYGINVPDAVVQADVNIVTTMTSTMVISSQTSVQMGGAGFPGGDGGFPGGDGGFPGGDGGFPGGDGGFPGADYPAGGAPSDGDAGMISSQMESPLVSAMVKTSTLKAIVGSRPSPQKMSAITKSALQKVGVSLRVNSGALSKLVNDASQSVSVVRPGSPIDVYAKAIISPSVKVLVTSGAVNSNNAKQVASTLSSNLVREMANSARQYGINVPDAVVQADVNIVTTMTSTMVISSQTSVQMGGAGFPGGDGGFPGGDGGFPGGDGGFPGADYPAGGAPSDGDAGMISSQMERPLVSAMVKTSTLKAIVGSRPSPQKMSAITKSALQKVGVSLRVNSGALSKLVNDASQSVSVVRPGSPIDVYAKAIISPSVKVLVTSGAVNSNNAKQVASTLSSNLVREMANSARQYGINVPDAVVQADVNIVTTMTSTMVISSQTSVQMGGAGFPGGDVPGGDGGFPGGDGGFPGADYPAGGAPSDGDAGMISSQMESPLVSAMVKTSTLKAIVGSRPSPQKMSAITKSALQKVGVSLRVNSGALSKLVNDASQSVSVVRPGSPIDVYAKAIISPSVKVLVTSGAVNSNNAKQVASTLSSNLVREMANSARQYGINVPDAVVQADVNIVTTMTSTMVISSQTSVQMGGAGFPGGDGGFPGGDGGFPGGDGGFPGGDGGFPGADYPAGGAPSDGDAGMISSQMESPLVSAMVKTSTLKAIVGSRPSPQKMSAITKSALQKVGVSLRVNSGALSKLVNDASQSVSVVRPGSPIDVYAKAIISPSVKVLVTSGAVNSNNAKQVASTLSSNLVREMANSARQYGINVPDAVVQADVNIVTTMTSTMVISSQTSVQMGGAGFPGGDGGFPGGDGGFPGGDGGFPGADYPAGGAPSDGDAGMISSQMESPLVSAMVKTSTLKAIVGSRPSPQKMSAITKSALQKVGVSLRVNSGALSKLVNDASQSVSVVRPGSPIDVYAKAIISPSVKVLVTSGAVNSNNAKQVASTLSSNLVREMANSARQYGINVPDAVVQADVNIVTTMTSTMVISSQTSVQMGGAGFPGGDGGFPGGDGGFPGGDGGFPGADYPAGGAPSDGDAGMISSQMESPLVSAMVKTSTLKAIVGSRPSPQKMSAITKSALQKVGVSLRVNSGALSKLVNDASQSVSVVRPGSPIDVYAKAIISPSVKVLVTSGAVNSNNAKQVASTLSSNLVREMANSARLYGINVPDAVVRWWRWLLAVVCRRWAGIAAGAFLLHTREAILPRKAITKSALQKVGVSLRVNSGALSKLVNDASQSVSVVRPGSPIDVYAKAIISPSVKVLVTSGAVNSNNAKQVASTLSSNLVREMANSARQYGINVPDAVVQADVNIVTTMTSTMVISSQTSVQMGGAGFPGGDGGFPGGDGGFPGGDGGFPGADYPAGGAPSDGDAGMISSQMESPLVSAMVKTSTLKAIVGSRPSPQKMSAITKSALQKVGVSLRVNSGALSKLVNDASQSVSVVRPGSPIDVYAKAIISPSVKVLVTSGAVNSNNAKQVASTLSSNLVREMANSARQYGINVPDAVVQADVNIVTTMTSTMVISSQTSVQMGGAGFPGGDGGFPGGDGGFPGGDGGFPGADYPAGGAPSDGDAGMISSQMESPLVSAMVKTSTLKAIVGSRPSPQKMSAITKSALQKVGVSLRVNSGALSKLVNDASQSVSVVRPGSPIDVYAKAIISPSVKVLVTSGAVNSNNAKQVASTLSSNLVREMANSARQYGINVPDAVVQADVNIVTTMTSTMVISSQTSVQMGGAGFPGGDGGFPGGDGGFPGGDGGFPGGDGGFPGADYPAGGAPSDGDAGMISSQMESPLVSAMVKTSTLKAIVGSRPSPQKMSAITKSALQKVGVSLRVNSGALSKLVNDASQSVSVVRPGSPIDVYAKAIISPSVKVLVTSGAVNSNNAKQVASTLSSNLVREMANSARQYGINVPDAVVQADVNIVTTMTSTMVISSQTSVQMGGAGFPGGDGGFPGGDGGFPGGDGGFPGADYPAGGAPSDGDAGMISSQMERPLVSAMVKTSTLKAIVGSRPSPQKMSAITKSALQKVGVSLRVNSGALSKLVNDASQSVSVVRPGSPIDVYAKAIISPSVKVLVTSGAVNSNNAKQVASTLSSNLVREMANSARQYGINVPDAVVQADVNIVTTMTSTMVISSQTSVQMGGAGFPGGDGGFPGGDGGFPGGDGGFPGADYPAGGAPSDGDAGMISSQMESPLVSAMVKTSTLKAIVGSRPSPQKMSAITKSALQKVGVSLRVNSGALSKLVNDASQSVSVVRPGSPIDVYAKAIISPSVKVLVTSGAVNSNNAKQVASTLSSNLVREMANSARQYGINVPDAVVQADVNIVTTMTSTMVISSQTSVQMGGAGFPGGDGGFPGGDGGFPGGDGGFPGGDGGFPGADYPAGGAPSDGDAGMISSQMESPLVSAMVKTSTLKAIVGSRPSPQKMSAITKSALQKVGVSLRVNSGALSKLVNDASQSVSVVRPGSPIDVYAKAIISPSVKVLVTSGAVNSNNAKQVASTLSSNLVREMANSARQYGINVPDAVVQADVNIVTTMTSTMVISSQTSVQMGGAGFPGGDGGFPGGDGGFPGGDGGFPGGDGGFPGADYPAGGAPSDGDAGMISSQMESPLVSAMVKTSTLKAIVGSRPSPQKMSAITKSALQKVGVSLRVNSGALSKLVNDASQSVSVVRPGSPIDVYAKAIISPSVKVLVTSGAVNSNNAKQVASTLSSNLVREMANSARQYGINVPDAVVQADVNIVTTMTSTMVISSQTSVQMGGAGFPGGDGGFPGGDGGFPGGDGGFPGGDGGFPGADYPAGGAPSDGDAGMISSQMERPLVSAMVKTSTLKAIVGSRPSPQKMSAITKSALQKVGVSLRVNSGALSKLVNDASQSVSVVRPGSPIDVYAKAIISPSVKVLVTSGAVNSNNAKQVASTLSSNLVREMANSARQYGINVPDAVVQADVNIVTTMTSTMVISSQTSVQMGGAGFPGGDGGFPGGDGGFPGGDGGFPGADYPAGGAPSDGDAGMISSQMESPLVSAMVKTSTLKAIVGSRPSPQKMSAITKSALQKVGVSLRVNSGALSKLVNDASQSVSVVRPGSPIDVYAKAIISPSVKVLETSGAVNSNNAKQVASTLSSNLVREMANSARQYGINVPDAVVQADVNIVTTMTSTMVISSQTSVQMGGAGFPGGDGGFPGGDGGFPGGDGGFPGGDGGFPGADYPAGGAPSDGDAGMISSQMESPLVSAMVKTSTLKAIVGSRPSPQKMSAITKSALQKVGVSLRVNSGALSKLVNDASQSVSVVRPGSPIDVYAKAIISPSVKVLVTSGAVNSNNAKQVASTLSSNLVREMANSARQYGINVPDAVVQADVNIVTTMTSTMVISSQTSVQMGGAGFPGGDGGFPGGDGGFPGGDGGFPGGDGGFPGADYPAGGAPSDGDAGMISSQMESPLVSAMVKTSTLKAIVGSRPSPQKMSAITKSALQKVGVSLRVNSGALSKLVNDASQSVSVVRPGSPIDVYAKAIISPSVKVLVTSGAVNSNNAKQVASTLSSNLVREMANSARQYGINVPDAVVQADVNIVTTMTSTMVISSQTSVQMGGAGFPGGDGGFPGGDGGFPGGDGGFPGADYPAGGAPSDGDAGMISSQMESPLVSAMVKTSTLKAIVGSRPSPQKMSAITKSALQKVGVSLRVNSGALSKLVNDASQSVSVVRPGSPIDVYAKAIISPSVKVLVTSGAVN</sequence>
<feature type="region of interest" description="Disordered" evidence="1">
    <location>
        <begin position="1626"/>
        <end position="1654"/>
    </location>
</feature>
<feature type="domain" description="Tubuliform egg casing silk strands structural" evidence="3">
    <location>
        <begin position="3820"/>
        <end position="3973"/>
    </location>
</feature>
<feature type="compositionally biased region" description="Gly residues" evidence="1">
    <location>
        <begin position="4387"/>
        <end position="4413"/>
    </location>
</feature>
<feature type="compositionally biased region" description="Gly residues" evidence="1">
    <location>
        <begin position="2562"/>
        <end position="2580"/>
    </location>
</feature>
<evidence type="ECO:0000256" key="2">
    <source>
        <dbReference type="SAM" id="SignalP"/>
    </source>
</evidence>
<dbReference type="InterPro" id="IPR038243">
    <property type="entry name" value="Spidroin_N_sf"/>
</dbReference>
<feature type="region of interest" description="Disordered" evidence="1">
    <location>
        <begin position="1833"/>
        <end position="1853"/>
    </location>
</feature>
<feature type="domain" description="Tubuliform egg casing silk strands structural" evidence="3">
    <location>
        <begin position="1267"/>
        <end position="1420"/>
    </location>
</feature>
<evidence type="ECO:0000313" key="5">
    <source>
        <dbReference type="EMBL" id="GFU45465.1"/>
    </source>
</evidence>
<dbReference type="InterPro" id="IPR043070">
    <property type="entry name" value="Spidroin_repeat"/>
</dbReference>
<feature type="compositionally biased region" description="Gly residues" evidence="1">
    <location>
        <begin position="4182"/>
        <end position="4207"/>
    </location>
</feature>
<comment type="caution">
    <text evidence="5">The sequence shown here is derived from an EMBL/GenBank/DDBJ whole genome shotgun (WGS) entry which is preliminary data.</text>
</comment>
<evidence type="ECO:0000256" key="1">
    <source>
        <dbReference type="SAM" id="MobiDB-lite"/>
    </source>
</evidence>
<feature type="compositionally biased region" description="Gly residues" evidence="1">
    <location>
        <begin position="3983"/>
        <end position="4001"/>
    </location>
</feature>
<dbReference type="Gene3D" id="1.10.274.60">
    <property type="entry name" value="Spidroin, repetitive domain"/>
    <property type="match status" value="23"/>
</dbReference>
<feature type="domain" description="Tubuliform egg casing silk strands structural" evidence="3">
    <location>
        <begin position="861"/>
        <end position="1015"/>
    </location>
</feature>
<name>A0A8X6QUC5_NEPPI</name>
<feature type="signal peptide" evidence="2">
    <location>
        <begin position="1"/>
        <end position="23"/>
    </location>
</feature>
<evidence type="ECO:0000313" key="6">
    <source>
        <dbReference type="Proteomes" id="UP000887013"/>
    </source>
</evidence>
<feature type="domain" description="Tubuliform egg casing silk strands structural" evidence="3">
    <location>
        <begin position="3407"/>
        <end position="3561"/>
    </location>
</feature>
<feature type="region of interest" description="Disordered" evidence="1">
    <location>
        <begin position="611"/>
        <end position="641"/>
    </location>
</feature>
<dbReference type="OrthoDB" id="6437966at2759"/>